<dbReference type="Proteomes" id="UP000235145">
    <property type="component" value="Unassembled WGS sequence"/>
</dbReference>
<sequence length="195" mass="21883">MLVISGLREEYNVLKSTLLARQSPTAFVELHGLLNPSFSKACTTAGVITPTNQFNIIRSFLHKLIRKQSQQPINTQSWAWEVQQSCNIGHALSQCPLHNPSTICVRQQQPYASLICKLSILGLLYPGHWTGSIHHVVSDLSSFDVFTTLLLSFLTIERQFQTKLKFVQTDWGGEFETSLSFSHLSPLLMVSPILT</sequence>
<evidence type="ECO:0000313" key="2">
    <source>
        <dbReference type="Proteomes" id="UP000235145"/>
    </source>
</evidence>
<proteinExistence type="predicted"/>
<evidence type="ECO:0000313" key="1">
    <source>
        <dbReference type="EMBL" id="KAJ0227784.1"/>
    </source>
</evidence>
<dbReference type="EMBL" id="NBSK02000001">
    <property type="protein sequence ID" value="KAJ0227784.1"/>
    <property type="molecule type" value="Genomic_DNA"/>
</dbReference>
<gene>
    <name evidence="1" type="ORF">LSAT_V11C100034910</name>
</gene>
<accession>A0A9R1XVT0</accession>
<protein>
    <submittedName>
        <fullName evidence="1">Uncharacterized protein</fullName>
    </submittedName>
</protein>
<name>A0A9R1XVT0_LACSA</name>
<keyword evidence="2" id="KW-1185">Reference proteome</keyword>
<comment type="caution">
    <text evidence="1">The sequence shown here is derived from an EMBL/GenBank/DDBJ whole genome shotgun (WGS) entry which is preliminary data.</text>
</comment>
<reference evidence="1 2" key="1">
    <citation type="journal article" date="2017" name="Nat. Commun.">
        <title>Genome assembly with in vitro proximity ligation data and whole-genome triplication in lettuce.</title>
        <authorList>
            <person name="Reyes-Chin-Wo S."/>
            <person name="Wang Z."/>
            <person name="Yang X."/>
            <person name="Kozik A."/>
            <person name="Arikit S."/>
            <person name="Song C."/>
            <person name="Xia L."/>
            <person name="Froenicke L."/>
            <person name="Lavelle D.O."/>
            <person name="Truco M.J."/>
            <person name="Xia R."/>
            <person name="Zhu S."/>
            <person name="Xu C."/>
            <person name="Xu H."/>
            <person name="Xu X."/>
            <person name="Cox K."/>
            <person name="Korf I."/>
            <person name="Meyers B.C."/>
            <person name="Michelmore R.W."/>
        </authorList>
    </citation>
    <scope>NUCLEOTIDE SEQUENCE [LARGE SCALE GENOMIC DNA]</scope>
    <source>
        <strain evidence="2">cv. Salinas</strain>
        <tissue evidence="1">Seedlings</tissue>
    </source>
</reference>
<organism evidence="1 2">
    <name type="scientific">Lactuca sativa</name>
    <name type="common">Garden lettuce</name>
    <dbReference type="NCBI Taxonomy" id="4236"/>
    <lineage>
        <taxon>Eukaryota</taxon>
        <taxon>Viridiplantae</taxon>
        <taxon>Streptophyta</taxon>
        <taxon>Embryophyta</taxon>
        <taxon>Tracheophyta</taxon>
        <taxon>Spermatophyta</taxon>
        <taxon>Magnoliopsida</taxon>
        <taxon>eudicotyledons</taxon>
        <taxon>Gunneridae</taxon>
        <taxon>Pentapetalae</taxon>
        <taxon>asterids</taxon>
        <taxon>campanulids</taxon>
        <taxon>Asterales</taxon>
        <taxon>Asteraceae</taxon>
        <taxon>Cichorioideae</taxon>
        <taxon>Cichorieae</taxon>
        <taxon>Lactucinae</taxon>
        <taxon>Lactuca</taxon>
    </lineage>
</organism>
<dbReference type="AlphaFoldDB" id="A0A9R1XVT0"/>